<dbReference type="KEGG" id="bvk:117233231"/>
<dbReference type="RefSeq" id="XP_033349244.1">
    <property type="nucleotide sequence ID" value="XM_033493353.1"/>
</dbReference>
<organism evidence="1 2">
    <name type="scientific">Bombus vosnesenskii</name>
    <dbReference type="NCBI Taxonomy" id="207650"/>
    <lineage>
        <taxon>Eukaryota</taxon>
        <taxon>Metazoa</taxon>
        <taxon>Ecdysozoa</taxon>
        <taxon>Arthropoda</taxon>
        <taxon>Hexapoda</taxon>
        <taxon>Insecta</taxon>
        <taxon>Pterygota</taxon>
        <taxon>Neoptera</taxon>
        <taxon>Endopterygota</taxon>
        <taxon>Hymenoptera</taxon>
        <taxon>Apocrita</taxon>
        <taxon>Aculeata</taxon>
        <taxon>Apoidea</taxon>
        <taxon>Anthophila</taxon>
        <taxon>Apidae</taxon>
        <taxon>Bombus</taxon>
        <taxon>Pyrobombus</taxon>
    </lineage>
</organism>
<keyword evidence="1" id="KW-1185">Reference proteome</keyword>
<dbReference type="AlphaFoldDB" id="A0A6J3KB24"/>
<gene>
    <name evidence="2" type="primary">LOC117233231</name>
</gene>
<evidence type="ECO:0000313" key="1">
    <source>
        <dbReference type="Proteomes" id="UP000504631"/>
    </source>
</evidence>
<accession>A0A6J3KB24</accession>
<sequence>MGNIKNTKRSVDGWDRVDINDANATFKSSWRCGHIEEPRRGSPRVIAVYIQDEREVETRQKAKNARKKREVQAPCRKCATASRFTIKTNANSGRFNENHENCCFVRVT</sequence>
<dbReference type="GeneID" id="117233231"/>
<proteinExistence type="predicted"/>
<dbReference type="Proteomes" id="UP000504631">
    <property type="component" value="Unplaced"/>
</dbReference>
<reference evidence="2" key="1">
    <citation type="submission" date="2025-08" db="UniProtKB">
        <authorList>
            <consortium name="RefSeq"/>
        </authorList>
    </citation>
    <scope>IDENTIFICATION</scope>
    <source>
        <tissue evidence="2">Muscle</tissue>
    </source>
</reference>
<protein>
    <submittedName>
        <fullName evidence="2">Uncharacterized protein LOC117233231</fullName>
    </submittedName>
</protein>
<evidence type="ECO:0000313" key="2">
    <source>
        <dbReference type="RefSeq" id="XP_033349244.1"/>
    </source>
</evidence>
<name>A0A6J3KB24_9HYME</name>